<dbReference type="Pfam" id="PF00082">
    <property type="entry name" value="Peptidase_S8"/>
    <property type="match status" value="1"/>
</dbReference>
<feature type="active site" description="Charge relay system" evidence="8 9">
    <location>
        <position position="228"/>
    </location>
</feature>
<dbReference type="SUPFAM" id="SSF54897">
    <property type="entry name" value="Protease propeptides/inhibitors"/>
    <property type="match status" value="1"/>
</dbReference>
<feature type="domain" description="Peptidase S8/S53" evidence="12">
    <location>
        <begin position="193"/>
        <end position="416"/>
    </location>
</feature>
<dbReference type="InterPro" id="IPR007280">
    <property type="entry name" value="Peptidase_C_arc/bac"/>
</dbReference>
<evidence type="ECO:0000256" key="10">
    <source>
        <dbReference type="RuleBase" id="RU003355"/>
    </source>
</evidence>
<keyword evidence="5 9" id="KW-0378">Hydrolase</keyword>
<dbReference type="FunFam" id="2.60.120.380:FF:000013">
    <property type="entry name" value="Alkaline serine protease"/>
    <property type="match status" value="1"/>
</dbReference>
<evidence type="ECO:0000256" key="5">
    <source>
        <dbReference type="ARBA" id="ARBA00022801"/>
    </source>
</evidence>
<evidence type="ECO:0000259" key="12">
    <source>
        <dbReference type="Pfam" id="PF00082"/>
    </source>
</evidence>
<evidence type="ECO:0000256" key="7">
    <source>
        <dbReference type="ARBA" id="ARBA00023145"/>
    </source>
</evidence>
<keyword evidence="3" id="KW-0964">Secreted</keyword>
<feature type="domain" description="Peptidase C-terminal archaeal/bacterial" evidence="13">
    <location>
        <begin position="469"/>
        <end position="536"/>
    </location>
</feature>
<dbReference type="SUPFAM" id="SSF89260">
    <property type="entry name" value="Collagen-binding domain"/>
    <property type="match status" value="1"/>
</dbReference>
<comment type="subcellular location">
    <subcellularLocation>
        <location evidence="1">Secreted</location>
    </subcellularLocation>
</comment>
<dbReference type="PANTHER" id="PTHR43806">
    <property type="entry name" value="PEPTIDASE S8"/>
    <property type="match status" value="1"/>
</dbReference>
<feature type="region of interest" description="Disordered" evidence="11">
    <location>
        <begin position="433"/>
        <end position="453"/>
    </location>
</feature>
<dbReference type="InterPro" id="IPR023827">
    <property type="entry name" value="Peptidase_S8_Asp-AS"/>
</dbReference>
<dbReference type="AlphaFoldDB" id="A0A7W3Y695"/>
<dbReference type="PROSITE" id="PS00136">
    <property type="entry name" value="SUBTILASE_ASP"/>
    <property type="match status" value="1"/>
</dbReference>
<dbReference type="PANTHER" id="PTHR43806:SF11">
    <property type="entry name" value="CEREVISIN-RELATED"/>
    <property type="match status" value="1"/>
</dbReference>
<dbReference type="InterPro" id="IPR015500">
    <property type="entry name" value="Peptidase_S8_subtilisin-rel"/>
</dbReference>
<comment type="caution">
    <text evidence="15">The sequence shown here is derived from an EMBL/GenBank/DDBJ whole genome shotgun (WGS) entry which is preliminary data.</text>
</comment>
<evidence type="ECO:0000256" key="4">
    <source>
        <dbReference type="ARBA" id="ARBA00022670"/>
    </source>
</evidence>
<dbReference type="InterPro" id="IPR037045">
    <property type="entry name" value="S8pro/Inhibitor_I9_sf"/>
</dbReference>
<dbReference type="InterPro" id="IPR022398">
    <property type="entry name" value="Peptidase_S8_His-AS"/>
</dbReference>
<comment type="similarity">
    <text evidence="2 9 10">Belongs to the peptidase S8 family.</text>
</comment>
<dbReference type="InterPro" id="IPR034193">
    <property type="entry name" value="PCSK9_ProteinaseK-like"/>
</dbReference>
<organism evidence="15 16">
    <name type="scientific">Marilutibacter spongiae</name>
    <dbReference type="NCBI Taxonomy" id="2025720"/>
    <lineage>
        <taxon>Bacteria</taxon>
        <taxon>Pseudomonadati</taxon>
        <taxon>Pseudomonadota</taxon>
        <taxon>Gammaproteobacteria</taxon>
        <taxon>Lysobacterales</taxon>
        <taxon>Lysobacteraceae</taxon>
        <taxon>Marilutibacter</taxon>
    </lineage>
</organism>
<evidence type="ECO:0000256" key="2">
    <source>
        <dbReference type="ARBA" id="ARBA00011073"/>
    </source>
</evidence>
<keyword evidence="16" id="KW-1185">Reference proteome</keyword>
<reference evidence="15 16" key="1">
    <citation type="submission" date="2020-08" db="EMBL/GenBank/DDBJ databases">
        <authorList>
            <person name="Xu S."/>
            <person name="Li A."/>
        </authorList>
    </citation>
    <scope>NUCLEOTIDE SEQUENCE [LARGE SCALE GENOMIC DNA]</scope>
    <source>
        <strain evidence="15 16">119BY6-57</strain>
    </source>
</reference>
<proteinExistence type="inferred from homology"/>
<dbReference type="Gene3D" id="3.40.50.200">
    <property type="entry name" value="Peptidase S8/S53 domain"/>
    <property type="match status" value="1"/>
</dbReference>
<dbReference type="Pfam" id="PF04151">
    <property type="entry name" value="PPC"/>
    <property type="match status" value="1"/>
</dbReference>
<dbReference type="InterPro" id="IPR000209">
    <property type="entry name" value="Peptidase_S8/S53_dom"/>
</dbReference>
<evidence type="ECO:0000256" key="1">
    <source>
        <dbReference type="ARBA" id="ARBA00004613"/>
    </source>
</evidence>
<dbReference type="CDD" id="cd04077">
    <property type="entry name" value="Peptidases_S8_PCSK9_ProteinaseK_like"/>
    <property type="match status" value="1"/>
</dbReference>
<dbReference type="GO" id="GO:0005615">
    <property type="term" value="C:extracellular space"/>
    <property type="evidence" value="ECO:0007669"/>
    <property type="project" value="TreeGrafter"/>
</dbReference>
<dbReference type="EMBL" id="JACHTF010000009">
    <property type="protein sequence ID" value="MBB1060765.1"/>
    <property type="molecule type" value="Genomic_DNA"/>
</dbReference>
<dbReference type="PRINTS" id="PR00723">
    <property type="entry name" value="SUBTILISIN"/>
</dbReference>
<keyword evidence="7" id="KW-0865">Zymogen</keyword>
<dbReference type="InterPro" id="IPR023828">
    <property type="entry name" value="Peptidase_S8_Ser-AS"/>
</dbReference>
<feature type="active site" description="Charge relay system" evidence="8 9">
    <location>
        <position position="195"/>
    </location>
</feature>
<keyword evidence="4 9" id="KW-0645">Protease</keyword>
<evidence type="ECO:0000256" key="6">
    <source>
        <dbReference type="ARBA" id="ARBA00022825"/>
    </source>
</evidence>
<dbReference type="PROSITE" id="PS00137">
    <property type="entry name" value="SUBTILASE_HIS"/>
    <property type="match status" value="1"/>
</dbReference>
<name>A0A7W3Y695_9GAMM</name>
<dbReference type="Gene3D" id="3.30.70.80">
    <property type="entry name" value="Peptidase S8 propeptide/proteinase inhibitor I9"/>
    <property type="match status" value="1"/>
</dbReference>
<evidence type="ECO:0000313" key="15">
    <source>
        <dbReference type="EMBL" id="MBB1060765.1"/>
    </source>
</evidence>
<sequence length="659" mass="67872">MGQIRGRPVFVCDPFRGLEPRATNTASEGSIVNRRKTILAASVGAALLLGAGHASAAEAELRFAKAPIEGRYIVVLKDDAASLGIEAQTANRPSVAAVAQSFARNKSRRGGRGNVVRTYQSALRGFVVEANDDELAQILADDRVAYVEEDGYMHISATQNNATWGIDRVDQRNLPLSGTYSYDTTASNVHAYIIDTGIRGSHNDFGGRVSGGYSAINDGNGTNDCNGHGTHVAGTVGSATYGIAKAVKLHPVRVLGCDGSGSNSGVIAGMDWVAQNHVKPAVANMSLGGGASSTTDQAVARMVNAGVTVVVAAGNDNGNACNYSPARAASAITVGSTTSSDARSSFSNYGTCLDIYAPGSSITSTWNTSNTATNSISGTSMASPHVAGVAALYLAGNPNASPSQVTSAIVNNATPNKVSDAKTGSPNLLLYSVFGGGNPDPDPDPDPTPGTLQKGVPVSVNGAQGSETRYTLTVPAGASNLSFTTSGGSGDADLYVRFGSAPTTSAYDCRPYRNGNAESCTFASPQAGTWHVMLRGYSAYNGLALVADYSTGGGGGEPCTGCTKFSGSLSGTGNSAVQPNGTYYQSGAGAQRGWLQGPAGADFDLELYRWNGFGWSKVAESTTPSSEESVNYNGAAGYYYWRVLSYSGSGSYNLWLDTP</sequence>
<dbReference type="PROSITE" id="PS00138">
    <property type="entry name" value="SUBTILASE_SER"/>
    <property type="match status" value="1"/>
</dbReference>
<dbReference type="InterPro" id="IPR050131">
    <property type="entry name" value="Peptidase_S8_subtilisin-like"/>
</dbReference>
<evidence type="ECO:0000259" key="14">
    <source>
        <dbReference type="Pfam" id="PF05922"/>
    </source>
</evidence>
<dbReference type="Proteomes" id="UP000523196">
    <property type="component" value="Unassembled WGS sequence"/>
</dbReference>
<keyword evidence="6 9" id="KW-0720">Serine protease</keyword>
<evidence type="ECO:0000259" key="13">
    <source>
        <dbReference type="Pfam" id="PF04151"/>
    </source>
</evidence>
<dbReference type="GO" id="GO:0004252">
    <property type="term" value="F:serine-type endopeptidase activity"/>
    <property type="evidence" value="ECO:0007669"/>
    <property type="project" value="UniProtKB-UniRule"/>
</dbReference>
<evidence type="ECO:0000256" key="9">
    <source>
        <dbReference type="PROSITE-ProRule" id="PRU01240"/>
    </source>
</evidence>
<evidence type="ECO:0000256" key="3">
    <source>
        <dbReference type="ARBA" id="ARBA00022525"/>
    </source>
</evidence>
<protein>
    <submittedName>
        <fullName evidence="15">S8 family peptidase</fullName>
    </submittedName>
</protein>
<dbReference type="SUPFAM" id="SSF52743">
    <property type="entry name" value="Subtilisin-like"/>
    <property type="match status" value="1"/>
</dbReference>
<evidence type="ECO:0000256" key="11">
    <source>
        <dbReference type="SAM" id="MobiDB-lite"/>
    </source>
</evidence>
<dbReference type="FunFam" id="3.40.50.200:FF:000014">
    <property type="entry name" value="Proteinase K"/>
    <property type="match status" value="1"/>
</dbReference>
<evidence type="ECO:0000313" key="16">
    <source>
        <dbReference type="Proteomes" id="UP000523196"/>
    </source>
</evidence>
<dbReference type="Pfam" id="PF05922">
    <property type="entry name" value="Inhibitor_I9"/>
    <property type="match status" value="1"/>
</dbReference>
<evidence type="ECO:0000256" key="8">
    <source>
        <dbReference type="PIRSR" id="PIRSR615500-1"/>
    </source>
</evidence>
<dbReference type="Gene3D" id="2.60.120.380">
    <property type="match status" value="2"/>
</dbReference>
<dbReference type="InterPro" id="IPR036852">
    <property type="entry name" value="Peptidase_S8/S53_dom_sf"/>
</dbReference>
<dbReference type="PROSITE" id="PS51892">
    <property type="entry name" value="SUBTILASE"/>
    <property type="match status" value="1"/>
</dbReference>
<feature type="active site" description="Charge relay system" evidence="8 9">
    <location>
        <position position="380"/>
    </location>
</feature>
<dbReference type="InterPro" id="IPR010259">
    <property type="entry name" value="S8pro/Inhibitor_I9"/>
</dbReference>
<gene>
    <name evidence="15" type="ORF">H4F98_09285</name>
</gene>
<feature type="domain" description="Inhibitor I9" evidence="14">
    <location>
        <begin position="71"/>
        <end position="155"/>
    </location>
</feature>
<dbReference type="GO" id="GO:0006508">
    <property type="term" value="P:proteolysis"/>
    <property type="evidence" value="ECO:0007669"/>
    <property type="project" value="UniProtKB-KW"/>
</dbReference>
<accession>A0A7W3Y695</accession>